<accession>A0ABR3V7Z5</accession>
<evidence type="ECO:0000256" key="2">
    <source>
        <dbReference type="ARBA" id="ARBA00004613"/>
    </source>
</evidence>
<evidence type="ECO:0000313" key="12">
    <source>
        <dbReference type="EMBL" id="KAL1837760.1"/>
    </source>
</evidence>
<evidence type="ECO:0000256" key="1">
    <source>
        <dbReference type="ARBA" id="ARBA00004589"/>
    </source>
</evidence>
<keyword evidence="5" id="KW-0472">Membrane</keyword>
<evidence type="ECO:0000256" key="8">
    <source>
        <dbReference type="ARBA" id="ARBA00023288"/>
    </source>
</evidence>
<dbReference type="Pfam" id="PF05730">
    <property type="entry name" value="CFEM"/>
    <property type="match status" value="1"/>
</dbReference>
<name>A0ABR3V7Z5_HUMIN</name>
<evidence type="ECO:0000256" key="7">
    <source>
        <dbReference type="ARBA" id="ARBA00023157"/>
    </source>
</evidence>
<dbReference type="PROSITE" id="PS52012">
    <property type="entry name" value="CFEM"/>
    <property type="match status" value="1"/>
</dbReference>
<feature type="chain" id="PRO_5045280728" description="CFEM domain-containing protein" evidence="10">
    <location>
        <begin position="18"/>
        <end position="98"/>
    </location>
</feature>
<sequence>MQVRTLILVAMTAVISGATVVQRQKSCPEAEGLPACGPKCLAEIAPDIGCNPRDYDCVCGDFERLQDAGTACALRECDSPQEVLKLLAMAQEICEKCT</sequence>
<feature type="binding site" description="axial binding residue" evidence="9">
    <location>
        <position position="54"/>
    </location>
    <ligand>
        <name>heme</name>
        <dbReference type="ChEBI" id="CHEBI:30413"/>
    </ligand>
    <ligandPart>
        <name>Fe</name>
        <dbReference type="ChEBI" id="CHEBI:18248"/>
    </ligandPart>
</feature>
<gene>
    <name evidence="12" type="ORF">VTJ49DRAFT_3424</name>
</gene>
<keyword evidence="6 10" id="KW-0732">Signal</keyword>
<feature type="disulfide bond" evidence="9">
    <location>
        <begin position="50"/>
        <end position="57"/>
    </location>
</feature>
<evidence type="ECO:0000256" key="4">
    <source>
        <dbReference type="ARBA" id="ARBA00022525"/>
    </source>
</evidence>
<comment type="caution">
    <text evidence="9">Lacks conserved residue(s) required for the propagation of feature annotation.</text>
</comment>
<dbReference type="InterPro" id="IPR008427">
    <property type="entry name" value="Extracellular_membr_CFEM_dom"/>
</dbReference>
<dbReference type="Proteomes" id="UP001583172">
    <property type="component" value="Unassembled WGS sequence"/>
</dbReference>
<comment type="subcellular location">
    <subcellularLocation>
        <location evidence="1">Membrane</location>
        <topology evidence="1">Lipid-anchor</topology>
        <topology evidence="1">GPI-anchor</topology>
    </subcellularLocation>
    <subcellularLocation>
        <location evidence="2">Secreted</location>
    </subcellularLocation>
</comment>
<keyword evidence="7 9" id="KW-1015">Disulfide bond</keyword>
<keyword evidence="4" id="KW-0964">Secreted</keyword>
<evidence type="ECO:0000256" key="5">
    <source>
        <dbReference type="ARBA" id="ARBA00022622"/>
    </source>
</evidence>
<evidence type="ECO:0000256" key="10">
    <source>
        <dbReference type="SAM" id="SignalP"/>
    </source>
</evidence>
<keyword evidence="8" id="KW-0449">Lipoprotein</keyword>
<keyword evidence="13" id="KW-1185">Reference proteome</keyword>
<protein>
    <recommendedName>
        <fullName evidence="11">CFEM domain-containing protein</fullName>
    </recommendedName>
</protein>
<keyword evidence="5" id="KW-0336">GPI-anchor</keyword>
<dbReference type="EMBL" id="JAZGSY010000265">
    <property type="protein sequence ID" value="KAL1837760.1"/>
    <property type="molecule type" value="Genomic_DNA"/>
</dbReference>
<evidence type="ECO:0000259" key="11">
    <source>
        <dbReference type="PROSITE" id="PS52012"/>
    </source>
</evidence>
<keyword evidence="9" id="KW-0479">Metal-binding</keyword>
<organism evidence="12 13">
    <name type="scientific">Humicola insolens</name>
    <name type="common">Soft-rot fungus</name>
    <dbReference type="NCBI Taxonomy" id="85995"/>
    <lineage>
        <taxon>Eukaryota</taxon>
        <taxon>Fungi</taxon>
        <taxon>Dikarya</taxon>
        <taxon>Ascomycota</taxon>
        <taxon>Pezizomycotina</taxon>
        <taxon>Sordariomycetes</taxon>
        <taxon>Sordariomycetidae</taxon>
        <taxon>Sordariales</taxon>
        <taxon>Chaetomiaceae</taxon>
        <taxon>Mycothermus</taxon>
    </lineage>
</organism>
<reference evidence="12 13" key="1">
    <citation type="journal article" date="2024" name="Commun. Biol.">
        <title>Comparative genomic analysis of thermophilic fungi reveals convergent evolutionary adaptations and gene losses.</title>
        <authorList>
            <person name="Steindorff A.S."/>
            <person name="Aguilar-Pontes M.V."/>
            <person name="Robinson A.J."/>
            <person name="Andreopoulos B."/>
            <person name="LaButti K."/>
            <person name="Kuo A."/>
            <person name="Mondo S."/>
            <person name="Riley R."/>
            <person name="Otillar R."/>
            <person name="Haridas S."/>
            <person name="Lipzen A."/>
            <person name="Grimwood J."/>
            <person name="Schmutz J."/>
            <person name="Clum A."/>
            <person name="Reid I.D."/>
            <person name="Moisan M.C."/>
            <person name="Butler G."/>
            <person name="Nguyen T.T.M."/>
            <person name="Dewar K."/>
            <person name="Conant G."/>
            <person name="Drula E."/>
            <person name="Henrissat B."/>
            <person name="Hansel C."/>
            <person name="Singer S."/>
            <person name="Hutchinson M.I."/>
            <person name="de Vries R.P."/>
            <person name="Natvig D.O."/>
            <person name="Powell A.J."/>
            <person name="Tsang A."/>
            <person name="Grigoriev I.V."/>
        </authorList>
    </citation>
    <scope>NUCLEOTIDE SEQUENCE [LARGE SCALE GENOMIC DNA]</scope>
    <source>
        <strain evidence="12 13">CBS 620.91</strain>
    </source>
</reference>
<keyword evidence="5" id="KW-0325">Glycoprotein</keyword>
<evidence type="ECO:0000256" key="3">
    <source>
        <dbReference type="ARBA" id="ARBA00010031"/>
    </source>
</evidence>
<evidence type="ECO:0000256" key="9">
    <source>
        <dbReference type="PROSITE-ProRule" id="PRU01356"/>
    </source>
</evidence>
<evidence type="ECO:0000313" key="13">
    <source>
        <dbReference type="Proteomes" id="UP001583172"/>
    </source>
</evidence>
<keyword evidence="9" id="KW-0349">Heme</keyword>
<comment type="caution">
    <text evidence="12">The sequence shown here is derived from an EMBL/GenBank/DDBJ whole genome shotgun (WGS) entry which is preliminary data.</text>
</comment>
<evidence type="ECO:0000256" key="6">
    <source>
        <dbReference type="ARBA" id="ARBA00022729"/>
    </source>
</evidence>
<comment type="similarity">
    <text evidence="3">Belongs to the RBT5 family.</text>
</comment>
<feature type="domain" description="CFEM" evidence="11">
    <location>
        <begin position="1"/>
        <end position="98"/>
    </location>
</feature>
<keyword evidence="9" id="KW-0408">Iron</keyword>
<proteinExistence type="inferred from homology"/>
<feature type="signal peptide" evidence="10">
    <location>
        <begin position="1"/>
        <end position="17"/>
    </location>
</feature>